<dbReference type="RefSeq" id="XP_071909018.1">
    <property type="nucleotide sequence ID" value="XM_072052917.1"/>
</dbReference>
<evidence type="ECO:0000256" key="1">
    <source>
        <dbReference type="SAM" id="MobiDB-lite"/>
    </source>
</evidence>
<evidence type="ECO:0000313" key="3">
    <source>
        <dbReference type="RefSeq" id="XP_071909018.1"/>
    </source>
</evidence>
<dbReference type="PANTHER" id="PTHR33181">
    <property type="entry name" value="OS01G0778500 PROTEIN"/>
    <property type="match status" value="1"/>
</dbReference>
<sequence length="126" mass="14612">MEWWQKLRRAWLLFTARVFKARKDGGNGKRRKNITGRVEARSSNSSDTQTGLLKLRDDVANCEYQDVHVMWNIVLQRGTLDVKEDLEEAESACSSETKEQQQPEKQSWRAFLSPHCSSAHLRCFAQ</sequence>
<dbReference type="Proteomes" id="UP001652660">
    <property type="component" value="Chromosome 6c"/>
</dbReference>
<keyword evidence="2" id="KW-1185">Reference proteome</keyword>
<reference evidence="3" key="1">
    <citation type="submission" date="2025-08" db="UniProtKB">
        <authorList>
            <consortium name="RefSeq"/>
        </authorList>
    </citation>
    <scope>IDENTIFICATION</scope>
    <source>
        <tissue evidence="3">Leaves</tissue>
    </source>
</reference>
<accession>A0ABM4UP07</accession>
<evidence type="ECO:0000313" key="2">
    <source>
        <dbReference type="Proteomes" id="UP001652660"/>
    </source>
</evidence>
<name>A0ABM4UP07_COFAR</name>
<dbReference type="PANTHER" id="PTHR33181:SF19">
    <property type="entry name" value="OS04G0658200 PROTEIN"/>
    <property type="match status" value="1"/>
</dbReference>
<proteinExistence type="predicted"/>
<organism evidence="2 3">
    <name type="scientific">Coffea arabica</name>
    <name type="common">Arabian coffee</name>
    <dbReference type="NCBI Taxonomy" id="13443"/>
    <lineage>
        <taxon>Eukaryota</taxon>
        <taxon>Viridiplantae</taxon>
        <taxon>Streptophyta</taxon>
        <taxon>Embryophyta</taxon>
        <taxon>Tracheophyta</taxon>
        <taxon>Spermatophyta</taxon>
        <taxon>Magnoliopsida</taxon>
        <taxon>eudicotyledons</taxon>
        <taxon>Gunneridae</taxon>
        <taxon>Pentapetalae</taxon>
        <taxon>asterids</taxon>
        <taxon>lamiids</taxon>
        <taxon>Gentianales</taxon>
        <taxon>Rubiaceae</taxon>
        <taxon>Ixoroideae</taxon>
        <taxon>Gardenieae complex</taxon>
        <taxon>Bertiereae - Coffeeae clade</taxon>
        <taxon>Coffeeae</taxon>
        <taxon>Coffea</taxon>
    </lineage>
</organism>
<feature type="region of interest" description="Disordered" evidence="1">
    <location>
        <begin position="25"/>
        <end position="49"/>
    </location>
</feature>
<dbReference type="GeneID" id="140008478"/>
<gene>
    <name evidence="3" type="primary">LOC140008478</name>
</gene>
<protein>
    <submittedName>
        <fullName evidence="3">Uncharacterized protein</fullName>
    </submittedName>
</protein>